<dbReference type="KEGG" id="saq:Sare_4802"/>
<reference evidence="1" key="1">
    <citation type="submission" date="2007-10" db="EMBL/GenBank/DDBJ databases">
        <title>Complete sequence of Salinispora arenicola CNS-205.</title>
        <authorList>
            <consortium name="US DOE Joint Genome Institute"/>
            <person name="Copeland A."/>
            <person name="Lucas S."/>
            <person name="Lapidus A."/>
            <person name="Barry K."/>
            <person name="Glavina del Rio T."/>
            <person name="Dalin E."/>
            <person name="Tice H."/>
            <person name="Pitluck S."/>
            <person name="Foster B."/>
            <person name="Schmutz J."/>
            <person name="Larimer F."/>
            <person name="Land M."/>
            <person name="Hauser L."/>
            <person name="Kyrpides N."/>
            <person name="Ivanova N."/>
            <person name="Jensen P.R."/>
            <person name="Moore B.S."/>
            <person name="Penn K."/>
            <person name="Jenkins C."/>
            <person name="Udwary D."/>
            <person name="Xiang L."/>
            <person name="Gontang E."/>
            <person name="Richardson P."/>
        </authorList>
    </citation>
    <scope>NUCLEOTIDE SEQUENCE [LARGE SCALE GENOMIC DNA]</scope>
    <source>
        <strain evidence="1">CNS-205</strain>
    </source>
</reference>
<dbReference type="EMBL" id="CP000850">
    <property type="protein sequence ID" value="ABW00555.1"/>
    <property type="molecule type" value="Genomic_DNA"/>
</dbReference>
<evidence type="ECO:0000313" key="1">
    <source>
        <dbReference type="EMBL" id="ABW00555.1"/>
    </source>
</evidence>
<dbReference type="AlphaFoldDB" id="A8M8N6"/>
<proteinExistence type="predicted"/>
<protein>
    <submittedName>
        <fullName evidence="1">Uncharacterized protein</fullName>
    </submittedName>
</protein>
<name>A8M8N6_SALAI</name>
<gene>
    <name evidence="1" type="ordered locus">Sare_4802</name>
</gene>
<dbReference type="STRING" id="391037.Sare_4802"/>
<organism evidence="1">
    <name type="scientific">Salinispora arenicola (strain CNS-205)</name>
    <dbReference type="NCBI Taxonomy" id="391037"/>
    <lineage>
        <taxon>Bacteria</taxon>
        <taxon>Bacillati</taxon>
        <taxon>Actinomycetota</taxon>
        <taxon>Actinomycetes</taxon>
        <taxon>Micromonosporales</taxon>
        <taxon>Micromonosporaceae</taxon>
        <taxon>Salinispora</taxon>
    </lineage>
</organism>
<accession>A8M8N6</accession>
<dbReference type="HOGENOM" id="CLU_3103526_0_0_11"/>
<sequence>MFKCVACGYLMSGSPDRTEHCPCERLHKDTDAGRFGSILGDDAIEVYKVAD</sequence>